<gene>
    <name evidence="2" type="ORF">NG895_04150</name>
</gene>
<protein>
    <submittedName>
        <fullName evidence="2">Uncharacterized protein</fullName>
    </submittedName>
</protein>
<evidence type="ECO:0000313" key="3">
    <source>
        <dbReference type="Proteomes" id="UP001155241"/>
    </source>
</evidence>
<reference evidence="2" key="1">
    <citation type="submission" date="2022-06" db="EMBL/GenBank/DDBJ databases">
        <title>Aeoliella straminimaris, a novel planctomycete from sediments.</title>
        <authorList>
            <person name="Vitorino I.R."/>
            <person name="Lage O.M."/>
        </authorList>
    </citation>
    <scope>NUCLEOTIDE SEQUENCE</scope>
    <source>
        <strain evidence="2">ICT_H6.2</strain>
    </source>
</reference>
<dbReference type="EMBL" id="JAMXLR010000017">
    <property type="protein sequence ID" value="MCO6043088.1"/>
    <property type="molecule type" value="Genomic_DNA"/>
</dbReference>
<dbReference type="AlphaFoldDB" id="A0A9X2F7I9"/>
<comment type="caution">
    <text evidence="2">The sequence shown here is derived from an EMBL/GenBank/DDBJ whole genome shotgun (WGS) entry which is preliminary data.</text>
</comment>
<dbReference type="RefSeq" id="WP_252851188.1">
    <property type="nucleotide sequence ID" value="NZ_JAMXLR010000017.1"/>
</dbReference>
<feature type="region of interest" description="Disordered" evidence="1">
    <location>
        <begin position="243"/>
        <end position="265"/>
    </location>
</feature>
<accession>A0A9X2F7I9</accession>
<dbReference type="Proteomes" id="UP001155241">
    <property type="component" value="Unassembled WGS sequence"/>
</dbReference>
<organism evidence="2 3">
    <name type="scientific">Aeoliella straminimaris</name>
    <dbReference type="NCBI Taxonomy" id="2954799"/>
    <lineage>
        <taxon>Bacteria</taxon>
        <taxon>Pseudomonadati</taxon>
        <taxon>Planctomycetota</taxon>
        <taxon>Planctomycetia</taxon>
        <taxon>Pirellulales</taxon>
        <taxon>Lacipirellulaceae</taxon>
        <taxon>Aeoliella</taxon>
    </lineage>
</organism>
<sequence>MFMRTTKNGKTILKTPLGDFEVESEAEATLKSNEIFDEMTHRLKREPTKAELISGPVAADDRTPAQKMEFDAWKPKRPESPKLLKMADELDGGESKPDYTGMTRNQRLAADMRAAHAREVEEADKAAQHAEKLRRLKPDLKKIDDAIEAENWRAENGSRRIVDLLYMTRSQLVDGSDAAETRRLRSEVQTLITERAKVEQAHNLKAIAELEAQIASIRDGSHLGNLGETDPVKYRAEQLMAEGRDPTGAWTQARAEAAEQGESVD</sequence>
<evidence type="ECO:0000256" key="1">
    <source>
        <dbReference type="SAM" id="MobiDB-lite"/>
    </source>
</evidence>
<proteinExistence type="predicted"/>
<feature type="region of interest" description="Disordered" evidence="1">
    <location>
        <begin position="46"/>
        <end position="66"/>
    </location>
</feature>
<name>A0A9X2F7I9_9BACT</name>
<keyword evidence="3" id="KW-1185">Reference proteome</keyword>
<evidence type="ECO:0000313" key="2">
    <source>
        <dbReference type="EMBL" id="MCO6043088.1"/>
    </source>
</evidence>